<sequence length="203" mass="20912">MADERATYRATVGSQEIELPLTRISEDLTVALLMTIDVGVAFLQRAGTDLAALLAPSRPQVVVSAATLGIPVAIEVSRALGLDDYVILQKTPKAHLADALAEPLQSITTGVPQRLLLDRARVPAVAGRRVALVDDVIATGGSIAASLRLLRAAGADVVTIGALLVEGAAWGPALGADAALVTALGRIPVFRPTATGGLAEDWD</sequence>
<dbReference type="HOGENOM" id="CLU_073912_0_1_11"/>
<reference evidence="2 3" key="1">
    <citation type="submission" date="2010-10" db="EMBL/GenBank/DDBJ databases">
        <title>Complete sequence of Frankia sp. EuI1c.</title>
        <authorList>
            <consortium name="US DOE Joint Genome Institute"/>
            <person name="Lucas S."/>
            <person name="Copeland A."/>
            <person name="Lapidus A."/>
            <person name="Cheng J.-F."/>
            <person name="Bruce D."/>
            <person name="Goodwin L."/>
            <person name="Pitluck S."/>
            <person name="Chertkov O."/>
            <person name="Detter J.C."/>
            <person name="Han C."/>
            <person name="Tapia R."/>
            <person name="Land M."/>
            <person name="Hauser L."/>
            <person name="Jeffries C."/>
            <person name="Kyrpides N."/>
            <person name="Ivanova N."/>
            <person name="Mikhailova N."/>
            <person name="Beauchemin N."/>
            <person name="Sen A."/>
            <person name="Sur S.A."/>
            <person name="Gtari M."/>
            <person name="Wall L."/>
            <person name="Tisa L."/>
            <person name="Woyke T."/>
        </authorList>
    </citation>
    <scope>NUCLEOTIDE SEQUENCE [LARGE SCALE GENOMIC DNA]</scope>
    <source>
        <strain evidence="3">DSM 45817 / CECT 9037 / EuI1c</strain>
    </source>
</reference>
<accession>E3J2X5</accession>
<dbReference type="OrthoDB" id="7060065at2"/>
<dbReference type="EMBL" id="CP002299">
    <property type="protein sequence ID" value="ADP81786.1"/>
    <property type="molecule type" value="Genomic_DNA"/>
</dbReference>
<dbReference type="Proteomes" id="UP000002484">
    <property type="component" value="Chromosome"/>
</dbReference>
<dbReference type="PANTHER" id="PTHR43218">
    <property type="entry name" value="PHOSPHORIBOSYLTRANSFERASE-RELATED"/>
    <property type="match status" value="1"/>
</dbReference>
<dbReference type="AlphaFoldDB" id="E3J2X5"/>
<dbReference type="eggNOG" id="COG0503">
    <property type="taxonomic scope" value="Bacteria"/>
</dbReference>
<keyword evidence="2" id="KW-0328">Glycosyltransferase</keyword>
<name>E3J2X5_PSEI1</name>
<dbReference type="SUPFAM" id="SSF53271">
    <property type="entry name" value="PRTase-like"/>
    <property type="match status" value="1"/>
</dbReference>
<dbReference type="Pfam" id="PF00156">
    <property type="entry name" value="Pribosyltran"/>
    <property type="match status" value="1"/>
</dbReference>
<keyword evidence="2" id="KW-0808">Transferase</keyword>
<dbReference type="Gene3D" id="3.40.50.2020">
    <property type="match status" value="1"/>
</dbReference>
<evidence type="ECO:0000259" key="1">
    <source>
        <dbReference type="Pfam" id="PF00156"/>
    </source>
</evidence>
<proteinExistence type="predicted"/>
<evidence type="ECO:0000313" key="3">
    <source>
        <dbReference type="Proteomes" id="UP000002484"/>
    </source>
</evidence>
<dbReference type="STRING" id="298654.FraEuI1c_3779"/>
<keyword evidence="3" id="KW-1185">Reference proteome</keyword>
<evidence type="ECO:0000313" key="2">
    <source>
        <dbReference type="EMBL" id="ADP81786.1"/>
    </source>
</evidence>
<dbReference type="InParanoid" id="E3J2X5"/>
<dbReference type="KEGG" id="fri:FraEuI1c_3779"/>
<gene>
    <name evidence="2" type="ordered locus">FraEuI1c_3779</name>
</gene>
<organism evidence="2 3">
    <name type="scientific">Pseudofrankia inefficax (strain DSM 45817 / CECT 9037 / DDB 130130 / EuI1c)</name>
    <name type="common">Frankia inefficax</name>
    <dbReference type="NCBI Taxonomy" id="298654"/>
    <lineage>
        <taxon>Bacteria</taxon>
        <taxon>Bacillati</taxon>
        <taxon>Actinomycetota</taxon>
        <taxon>Actinomycetes</taxon>
        <taxon>Frankiales</taxon>
        <taxon>Frankiaceae</taxon>
        <taxon>Pseudofrankia</taxon>
    </lineage>
</organism>
<dbReference type="InterPro" id="IPR029057">
    <property type="entry name" value="PRTase-like"/>
</dbReference>
<protein>
    <submittedName>
        <fullName evidence="2">Phosphoribosyltransferase</fullName>
    </submittedName>
</protein>
<dbReference type="InterPro" id="IPR000836">
    <property type="entry name" value="PRTase_dom"/>
</dbReference>
<dbReference type="GO" id="GO:0016757">
    <property type="term" value="F:glycosyltransferase activity"/>
    <property type="evidence" value="ECO:0007669"/>
    <property type="project" value="UniProtKB-KW"/>
</dbReference>
<feature type="domain" description="Phosphoribosyltransferase" evidence="1">
    <location>
        <begin position="58"/>
        <end position="170"/>
    </location>
</feature>
<dbReference type="PANTHER" id="PTHR43218:SF1">
    <property type="entry name" value="PHOSPHORIBOSYLTRANSFERASE"/>
    <property type="match status" value="1"/>
</dbReference>
<dbReference type="CDD" id="cd06223">
    <property type="entry name" value="PRTases_typeI"/>
    <property type="match status" value="1"/>
</dbReference>
<dbReference type="RefSeq" id="WP_013424904.1">
    <property type="nucleotide sequence ID" value="NC_014666.1"/>
</dbReference>